<dbReference type="Gene3D" id="2.70.98.10">
    <property type="match status" value="1"/>
</dbReference>
<comment type="catalytic activity">
    <reaction evidence="1 8">
        <text>alpha-D-glucose = beta-D-glucose</text>
        <dbReference type="Rhea" id="RHEA:10264"/>
        <dbReference type="ChEBI" id="CHEBI:15903"/>
        <dbReference type="ChEBI" id="CHEBI:17925"/>
        <dbReference type="EC" id="5.1.3.3"/>
    </reaction>
</comment>
<evidence type="ECO:0000256" key="4">
    <source>
        <dbReference type="ARBA" id="ARBA00013185"/>
    </source>
</evidence>
<dbReference type="InterPro" id="IPR047215">
    <property type="entry name" value="Galactose_mutarotase-like"/>
</dbReference>
<comment type="caution">
    <text evidence="10">The sequence shown here is derived from an EMBL/GenBank/DDBJ whole genome shotgun (WGS) entry which is preliminary data.</text>
</comment>
<keyword evidence="9" id="KW-0732">Signal</keyword>
<feature type="signal peptide" evidence="9">
    <location>
        <begin position="1"/>
        <end position="18"/>
    </location>
</feature>
<organism evidence="10 11">
    <name type="scientific">Sphingomonas tabacisoli</name>
    <dbReference type="NCBI Taxonomy" id="2249466"/>
    <lineage>
        <taxon>Bacteria</taxon>
        <taxon>Pseudomonadati</taxon>
        <taxon>Pseudomonadota</taxon>
        <taxon>Alphaproteobacteria</taxon>
        <taxon>Sphingomonadales</taxon>
        <taxon>Sphingomonadaceae</taxon>
        <taxon>Sphingomonas</taxon>
    </lineage>
</organism>
<dbReference type="InterPro" id="IPR018052">
    <property type="entry name" value="Ald1_epimerase_CS"/>
</dbReference>
<dbReference type="PANTHER" id="PTHR10091">
    <property type="entry name" value="ALDOSE-1-EPIMERASE"/>
    <property type="match status" value="1"/>
</dbReference>
<evidence type="ECO:0000256" key="8">
    <source>
        <dbReference type="PIRNR" id="PIRNR005096"/>
    </source>
</evidence>
<evidence type="ECO:0000313" key="11">
    <source>
        <dbReference type="Proteomes" id="UP001597115"/>
    </source>
</evidence>
<dbReference type="EC" id="5.1.3.3" evidence="4 8"/>
<evidence type="ECO:0000256" key="1">
    <source>
        <dbReference type="ARBA" id="ARBA00001614"/>
    </source>
</evidence>
<dbReference type="PANTHER" id="PTHR10091:SF0">
    <property type="entry name" value="GALACTOSE MUTAROTASE"/>
    <property type="match status" value="1"/>
</dbReference>
<dbReference type="InterPro" id="IPR015443">
    <property type="entry name" value="Aldose_1-epimerase"/>
</dbReference>
<protein>
    <recommendedName>
        <fullName evidence="5 8">Aldose 1-epimerase</fullName>
        <ecNumber evidence="4 8">5.1.3.3</ecNumber>
    </recommendedName>
</protein>
<keyword evidence="11" id="KW-1185">Reference proteome</keyword>
<dbReference type="RefSeq" id="WP_380887547.1">
    <property type="nucleotide sequence ID" value="NZ_JBHUDY010000001.1"/>
</dbReference>
<feature type="chain" id="PRO_5045733096" description="Aldose 1-epimerase" evidence="9">
    <location>
        <begin position="19"/>
        <end position="380"/>
    </location>
</feature>
<dbReference type="Proteomes" id="UP001597115">
    <property type="component" value="Unassembled WGS sequence"/>
</dbReference>
<proteinExistence type="inferred from homology"/>
<dbReference type="InterPro" id="IPR014718">
    <property type="entry name" value="GH-type_carb-bd"/>
</dbReference>
<comment type="pathway">
    <text evidence="2 8">Carbohydrate metabolism; hexose metabolism.</text>
</comment>
<evidence type="ECO:0000256" key="2">
    <source>
        <dbReference type="ARBA" id="ARBA00005028"/>
    </source>
</evidence>
<accession>A0ABW4I157</accession>
<sequence>MRTSILAATLAFPAAAHGATASIAPFGEAPDGAVRLITLANGHGMTVRFSTRGGAITAIEVSDRKGRIASVVLGRPDFAGWEKAGSFNTVVGRYANRIGGGGFTLDGRFYPIAGANAHKVILHGGPNAFASRMWTAETFERPDAAGAVMSYVSADGENGFPGALTVRMTYTLTESNVLRIDYRATTTKPTVVNLTNHTYFNLGGDESGPVYNQIMQVFASKVTPTDADQIPTGELLAVDGTPFDFRRPTRIGDRVFSPDPQMMIGQGIDHNFVLDPAPAGALRTAVRLQDPESGRQMEVRTTEPGVQIYSGNRLDGTIVGAHGRTLRQSDGIAFETQHFPDSPNKPAFPTTVLRPGQVFQSTTEYAFSTDATPFPEEPAR</sequence>
<reference evidence="11" key="1">
    <citation type="journal article" date="2019" name="Int. J. Syst. Evol. Microbiol.">
        <title>The Global Catalogue of Microorganisms (GCM) 10K type strain sequencing project: providing services to taxonomists for standard genome sequencing and annotation.</title>
        <authorList>
            <consortium name="The Broad Institute Genomics Platform"/>
            <consortium name="The Broad Institute Genome Sequencing Center for Infectious Disease"/>
            <person name="Wu L."/>
            <person name="Ma J."/>
        </authorList>
    </citation>
    <scope>NUCLEOTIDE SEQUENCE [LARGE SCALE GENOMIC DNA]</scope>
    <source>
        <strain evidence="11">CGMCC 1.16275</strain>
    </source>
</reference>
<evidence type="ECO:0000256" key="3">
    <source>
        <dbReference type="ARBA" id="ARBA00006206"/>
    </source>
</evidence>
<dbReference type="CDD" id="cd09019">
    <property type="entry name" value="galactose_mutarotase_like"/>
    <property type="match status" value="1"/>
</dbReference>
<evidence type="ECO:0000313" key="10">
    <source>
        <dbReference type="EMBL" id="MFD1611176.1"/>
    </source>
</evidence>
<dbReference type="Pfam" id="PF01263">
    <property type="entry name" value="Aldose_epim"/>
    <property type="match status" value="1"/>
</dbReference>
<dbReference type="PROSITE" id="PS00545">
    <property type="entry name" value="ALDOSE_1_EPIMERASE"/>
    <property type="match status" value="1"/>
</dbReference>
<evidence type="ECO:0000256" key="9">
    <source>
        <dbReference type="SAM" id="SignalP"/>
    </source>
</evidence>
<dbReference type="SUPFAM" id="SSF74650">
    <property type="entry name" value="Galactose mutarotase-like"/>
    <property type="match status" value="1"/>
</dbReference>
<dbReference type="InterPro" id="IPR011013">
    <property type="entry name" value="Gal_mutarotase_sf_dom"/>
</dbReference>
<dbReference type="NCBIfam" id="NF008277">
    <property type="entry name" value="PRK11055.1"/>
    <property type="match status" value="1"/>
</dbReference>
<comment type="similarity">
    <text evidence="3 8">Belongs to the aldose epimerase family.</text>
</comment>
<dbReference type="PIRSF" id="PIRSF005096">
    <property type="entry name" value="GALM"/>
    <property type="match status" value="1"/>
</dbReference>
<dbReference type="InterPro" id="IPR008183">
    <property type="entry name" value="Aldose_1/G6P_1-epimerase"/>
</dbReference>
<evidence type="ECO:0000256" key="5">
    <source>
        <dbReference type="ARBA" id="ARBA00014165"/>
    </source>
</evidence>
<evidence type="ECO:0000256" key="6">
    <source>
        <dbReference type="ARBA" id="ARBA00023235"/>
    </source>
</evidence>
<dbReference type="GO" id="GO:0016853">
    <property type="term" value="F:isomerase activity"/>
    <property type="evidence" value="ECO:0007669"/>
    <property type="project" value="UniProtKB-KW"/>
</dbReference>
<dbReference type="EMBL" id="JBHUDY010000001">
    <property type="protein sequence ID" value="MFD1611176.1"/>
    <property type="molecule type" value="Genomic_DNA"/>
</dbReference>
<evidence type="ECO:0000256" key="7">
    <source>
        <dbReference type="ARBA" id="ARBA00023277"/>
    </source>
</evidence>
<gene>
    <name evidence="10" type="ORF">ACFSCW_05100</name>
</gene>
<name>A0ABW4I157_9SPHN</name>
<keyword evidence="7 8" id="KW-0119">Carbohydrate metabolism</keyword>
<keyword evidence="6 8" id="KW-0413">Isomerase</keyword>